<accession>A0A2H4UEC1</accession>
<dbReference type="AlphaFoldDB" id="A0A2H4UEC1"/>
<organism evidence="1">
    <name type="scientific">Enterobacter sp. HP19</name>
    <dbReference type="NCBI Taxonomy" id="1811975"/>
    <lineage>
        <taxon>Bacteria</taxon>
        <taxon>Pseudomonadati</taxon>
        <taxon>Pseudomonadota</taxon>
        <taxon>Gammaproteobacteria</taxon>
        <taxon>Enterobacterales</taxon>
        <taxon>Enterobacteriaceae</taxon>
        <taxon>Enterobacter</taxon>
    </lineage>
</organism>
<dbReference type="EMBL" id="MF957314">
    <property type="protein sequence ID" value="ATZ71605.1"/>
    <property type="molecule type" value="Genomic_DNA"/>
</dbReference>
<sequence>MGLKLYMDHRQAVSDEEERQNALRKIQLDKQAKYETALKT</sequence>
<proteinExistence type="predicted"/>
<evidence type="ECO:0000313" key="1">
    <source>
        <dbReference type="EMBL" id="ATZ71605.1"/>
    </source>
</evidence>
<protein>
    <submittedName>
        <fullName evidence="1">Uncharacterized protein</fullName>
    </submittedName>
</protein>
<name>A0A2H4UEC1_9ENTR</name>
<keyword evidence="1" id="KW-0614">Plasmid</keyword>
<reference evidence="1" key="1">
    <citation type="submission" date="2017-09" db="EMBL/GenBank/DDBJ databases">
        <title>Bacteria from fildes peninsula of king george island (maritime Antarctica), carry class 1 integrons and antibiotic resistance cassettes in conjugative plasmids.</title>
        <authorList>
            <person name="Antelo V.B."/>
            <person name="Batista S.B."/>
            <person name="Guerout A.M."/>
            <person name="Mazel D."/>
            <person name="Romero V."/>
            <person name="Sotelo Silveira J."/>
        </authorList>
    </citation>
    <scope>NUCLEOTIDE SEQUENCE</scope>
    <source>
        <strain evidence="1">HP19</strain>
        <plasmid evidence="1">unnamed</plasmid>
    </source>
</reference>
<geneLocation type="plasmid" evidence="1">
    <name>unnamed</name>
</geneLocation>